<sequence>METSDHPSSSSPSPSIFSVPEWDWDQPMTQQQLEELDAIESAFRSQTSSSTPTSQEADDRRKIRRRLPNSIGSNRCPSAFKGRDLNSFSLSPCPTSRFLNLFHSPCQEIGMSSEAWAYGLCLQLYGAVGRFLNGLGLSIGEWTRISIWKDIGCGTWNSNFKKAWVWGHVG</sequence>
<comment type="caution">
    <text evidence="2">The sequence shown here is derived from an EMBL/GenBank/DDBJ whole genome shotgun (WGS) entry which is preliminary data.</text>
</comment>
<dbReference type="EMBL" id="QGNW01002186">
    <property type="protein sequence ID" value="RVW23786.1"/>
    <property type="molecule type" value="Genomic_DNA"/>
</dbReference>
<feature type="region of interest" description="Disordered" evidence="1">
    <location>
        <begin position="42"/>
        <end position="75"/>
    </location>
</feature>
<accession>A0A438CKN8</accession>
<feature type="region of interest" description="Disordered" evidence="1">
    <location>
        <begin position="1"/>
        <end position="30"/>
    </location>
</feature>
<name>A0A438CKN8_VITVI</name>
<dbReference type="AlphaFoldDB" id="A0A438CKN8"/>
<gene>
    <name evidence="2" type="ORF">CK203_098025</name>
</gene>
<proteinExistence type="predicted"/>
<evidence type="ECO:0000313" key="2">
    <source>
        <dbReference type="EMBL" id="RVW23786.1"/>
    </source>
</evidence>
<evidence type="ECO:0000256" key="1">
    <source>
        <dbReference type="SAM" id="MobiDB-lite"/>
    </source>
</evidence>
<feature type="compositionally biased region" description="Low complexity" evidence="1">
    <location>
        <begin position="45"/>
        <end position="55"/>
    </location>
</feature>
<reference evidence="2 3" key="1">
    <citation type="journal article" date="2018" name="PLoS Genet.">
        <title>Population sequencing reveals clonal diversity and ancestral inbreeding in the grapevine cultivar Chardonnay.</title>
        <authorList>
            <person name="Roach M.J."/>
            <person name="Johnson D.L."/>
            <person name="Bohlmann J."/>
            <person name="van Vuuren H.J."/>
            <person name="Jones S.J."/>
            <person name="Pretorius I.S."/>
            <person name="Schmidt S.A."/>
            <person name="Borneman A.R."/>
        </authorList>
    </citation>
    <scope>NUCLEOTIDE SEQUENCE [LARGE SCALE GENOMIC DNA]</scope>
    <source>
        <strain evidence="3">cv. Chardonnay</strain>
        <tissue evidence="2">Leaf</tissue>
    </source>
</reference>
<organism evidence="2 3">
    <name type="scientific">Vitis vinifera</name>
    <name type="common">Grape</name>
    <dbReference type="NCBI Taxonomy" id="29760"/>
    <lineage>
        <taxon>Eukaryota</taxon>
        <taxon>Viridiplantae</taxon>
        <taxon>Streptophyta</taxon>
        <taxon>Embryophyta</taxon>
        <taxon>Tracheophyta</taxon>
        <taxon>Spermatophyta</taxon>
        <taxon>Magnoliopsida</taxon>
        <taxon>eudicotyledons</taxon>
        <taxon>Gunneridae</taxon>
        <taxon>Pentapetalae</taxon>
        <taxon>rosids</taxon>
        <taxon>Vitales</taxon>
        <taxon>Vitaceae</taxon>
        <taxon>Viteae</taxon>
        <taxon>Vitis</taxon>
    </lineage>
</organism>
<dbReference type="Proteomes" id="UP000288805">
    <property type="component" value="Unassembled WGS sequence"/>
</dbReference>
<evidence type="ECO:0000313" key="3">
    <source>
        <dbReference type="Proteomes" id="UP000288805"/>
    </source>
</evidence>
<protein>
    <submittedName>
        <fullName evidence="2">Uncharacterized protein</fullName>
    </submittedName>
</protein>